<feature type="domain" description="THIF-type NAD/FAD binding fold" evidence="1">
    <location>
        <begin position="8"/>
        <end position="236"/>
    </location>
</feature>
<dbReference type="GO" id="GO:0061504">
    <property type="term" value="P:cyclic threonylcarbamoyladenosine biosynthetic process"/>
    <property type="evidence" value="ECO:0007669"/>
    <property type="project" value="TreeGrafter"/>
</dbReference>
<dbReference type="InterPro" id="IPR045886">
    <property type="entry name" value="ThiF/MoeB/HesA"/>
</dbReference>
<reference evidence="3" key="1">
    <citation type="submission" date="2020-07" db="EMBL/GenBank/DDBJ databases">
        <title>Complete genome sequencing of Clostridia bacterium strain 12CBH8.</title>
        <authorList>
            <person name="Sakamoto M."/>
            <person name="Murakami T."/>
            <person name="Mori H."/>
        </authorList>
    </citation>
    <scope>NUCLEOTIDE SEQUENCE [LARGE SCALE GENOMIC DNA]</scope>
    <source>
        <strain evidence="3">12CBH8</strain>
    </source>
</reference>
<dbReference type="KEGG" id="sman:C12CBH8_09170"/>
<gene>
    <name evidence="2" type="ORF">C12CBH8_09170</name>
</gene>
<evidence type="ECO:0000313" key="2">
    <source>
        <dbReference type="EMBL" id="BCI60278.1"/>
    </source>
</evidence>
<dbReference type="Proteomes" id="UP000593890">
    <property type="component" value="Chromosome"/>
</dbReference>
<evidence type="ECO:0000259" key="1">
    <source>
        <dbReference type="Pfam" id="PF00899"/>
    </source>
</evidence>
<dbReference type="GO" id="GO:0061503">
    <property type="term" value="F:tRNA threonylcarbamoyladenosine dehydratase"/>
    <property type="evidence" value="ECO:0007669"/>
    <property type="project" value="TreeGrafter"/>
</dbReference>
<dbReference type="InterPro" id="IPR035985">
    <property type="entry name" value="Ubiquitin-activating_enz"/>
</dbReference>
<protein>
    <submittedName>
        <fullName evidence="2">tRNA threonylcarbamoyladenosine dehydratase</fullName>
    </submittedName>
</protein>
<dbReference type="GO" id="GO:0008641">
    <property type="term" value="F:ubiquitin-like modifier activating enzyme activity"/>
    <property type="evidence" value="ECO:0007669"/>
    <property type="project" value="InterPro"/>
</dbReference>
<dbReference type="Gene3D" id="3.40.50.720">
    <property type="entry name" value="NAD(P)-binding Rossmann-like Domain"/>
    <property type="match status" value="1"/>
</dbReference>
<sequence>MIEEFSRTQMLLGAQAVQRLMDAKVVVFGVGGVGSFAVEALARAGIGSITLVDSDVVSISNINRQLLALHSTVGCPKVEVMKERILDINPLCHVQTYQEMCTPDNVSKWMNKDTDYLVDAIDTVSAKLALAVEANCMNIPIISCMGAGNKLDPTRFVLADIYETSVCPLCRVMRRELRRRHVDKLKVVYSTEPPVARQHCDPSLDRIPGSISYVPSVAGLILAGQVIQDLIGIGKHQ</sequence>
<dbReference type="PANTHER" id="PTHR43267">
    <property type="entry name" value="TRNA THREONYLCARBAMOYLADENOSINE DEHYDRATASE"/>
    <property type="match status" value="1"/>
</dbReference>
<dbReference type="SUPFAM" id="SSF69572">
    <property type="entry name" value="Activating enzymes of the ubiquitin-like proteins"/>
    <property type="match status" value="1"/>
</dbReference>
<dbReference type="CDD" id="cd00755">
    <property type="entry name" value="YgdL_like"/>
    <property type="match status" value="1"/>
</dbReference>
<proteinExistence type="predicted"/>
<keyword evidence="3" id="KW-1185">Reference proteome</keyword>
<dbReference type="RefSeq" id="WP_090263523.1">
    <property type="nucleotide sequence ID" value="NZ_AP023321.1"/>
</dbReference>
<dbReference type="Pfam" id="PF00899">
    <property type="entry name" value="ThiF"/>
    <property type="match status" value="1"/>
</dbReference>
<dbReference type="AlphaFoldDB" id="A0A7I8D0H3"/>
<dbReference type="PANTHER" id="PTHR43267:SF1">
    <property type="entry name" value="TRNA THREONYLCARBAMOYLADENOSINE DEHYDRATASE"/>
    <property type="match status" value="1"/>
</dbReference>
<organism evidence="2 3">
    <name type="scientific">Solibaculum mannosilyticum</name>
    <dbReference type="NCBI Taxonomy" id="2780922"/>
    <lineage>
        <taxon>Bacteria</taxon>
        <taxon>Bacillati</taxon>
        <taxon>Bacillota</taxon>
        <taxon>Clostridia</taxon>
        <taxon>Eubacteriales</taxon>
        <taxon>Oscillospiraceae</taxon>
        <taxon>Solibaculum</taxon>
    </lineage>
</organism>
<evidence type="ECO:0000313" key="3">
    <source>
        <dbReference type="Proteomes" id="UP000593890"/>
    </source>
</evidence>
<dbReference type="EMBL" id="AP023321">
    <property type="protein sequence ID" value="BCI60278.1"/>
    <property type="molecule type" value="Genomic_DNA"/>
</dbReference>
<dbReference type="InterPro" id="IPR000594">
    <property type="entry name" value="ThiF_NAD_FAD-bd"/>
</dbReference>
<accession>A0A7I8D0H3</accession>
<name>A0A7I8D0H3_9FIRM</name>